<dbReference type="InterPro" id="IPR043502">
    <property type="entry name" value="DNA/RNA_pol_sf"/>
</dbReference>
<organism evidence="1 2">
    <name type="scientific">Nephila pilipes</name>
    <name type="common">Giant wood spider</name>
    <name type="synonym">Nephila maculata</name>
    <dbReference type="NCBI Taxonomy" id="299642"/>
    <lineage>
        <taxon>Eukaryota</taxon>
        <taxon>Metazoa</taxon>
        <taxon>Ecdysozoa</taxon>
        <taxon>Arthropoda</taxon>
        <taxon>Chelicerata</taxon>
        <taxon>Arachnida</taxon>
        <taxon>Araneae</taxon>
        <taxon>Araneomorphae</taxon>
        <taxon>Entelegynae</taxon>
        <taxon>Araneoidea</taxon>
        <taxon>Nephilidae</taxon>
        <taxon>Nephila</taxon>
    </lineage>
</organism>
<keyword evidence="2" id="KW-1185">Reference proteome</keyword>
<dbReference type="SUPFAM" id="SSF56672">
    <property type="entry name" value="DNA/RNA polymerases"/>
    <property type="match status" value="1"/>
</dbReference>
<dbReference type="Gene3D" id="3.10.10.10">
    <property type="entry name" value="HIV Type 1 Reverse Transcriptase, subunit A, domain 1"/>
    <property type="match status" value="1"/>
</dbReference>
<dbReference type="EMBL" id="BMAW01009469">
    <property type="protein sequence ID" value="GFT13973.1"/>
    <property type="molecule type" value="Genomic_DNA"/>
</dbReference>
<dbReference type="OrthoDB" id="6435686at2759"/>
<dbReference type="AlphaFoldDB" id="A0A8X6TJ72"/>
<accession>A0A8X6TJ72</accession>
<dbReference type="Proteomes" id="UP000887013">
    <property type="component" value="Unassembled WGS sequence"/>
</dbReference>
<proteinExistence type="predicted"/>
<reference evidence="1" key="1">
    <citation type="submission" date="2020-08" db="EMBL/GenBank/DDBJ databases">
        <title>Multicomponent nature underlies the extraordinary mechanical properties of spider dragline silk.</title>
        <authorList>
            <person name="Kono N."/>
            <person name="Nakamura H."/>
            <person name="Mori M."/>
            <person name="Yoshida Y."/>
            <person name="Ohtoshi R."/>
            <person name="Malay A.D."/>
            <person name="Moran D.A.P."/>
            <person name="Tomita M."/>
            <person name="Numata K."/>
            <person name="Arakawa K."/>
        </authorList>
    </citation>
    <scope>NUCLEOTIDE SEQUENCE</scope>
</reference>
<dbReference type="PANTHER" id="PTHR37984">
    <property type="entry name" value="PROTEIN CBG26694"/>
    <property type="match status" value="1"/>
</dbReference>
<dbReference type="GO" id="GO:0071897">
    <property type="term" value="P:DNA biosynthetic process"/>
    <property type="evidence" value="ECO:0007669"/>
    <property type="project" value="UniProtKB-ARBA"/>
</dbReference>
<comment type="caution">
    <text evidence="1">The sequence shown here is derived from an EMBL/GenBank/DDBJ whole genome shotgun (WGS) entry which is preliminary data.</text>
</comment>
<gene>
    <name evidence="1" type="primary">TY3B-I_1497</name>
    <name evidence="1" type="ORF">NPIL_231431</name>
</gene>
<dbReference type="InterPro" id="IPR050951">
    <property type="entry name" value="Retrovirus_Pol_polyprotein"/>
</dbReference>
<name>A0A8X6TJ72_NEPPI</name>
<dbReference type="PANTHER" id="PTHR37984:SF5">
    <property type="entry name" value="PROTEIN NYNRIN-LIKE"/>
    <property type="match status" value="1"/>
</dbReference>
<evidence type="ECO:0000313" key="2">
    <source>
        <dbReference type="Proteomes" id="UP000887013"/>
    </source>
</evidence>
<protein>
    <submittedName>
        <fullName evidence="1">Transposon Ty3-I Gag-Pol polyprotein</fullName>
    </submittedName>
</protein>
<sequence length="229" mass="25661">MRYGQEGRKIPLFSANIEIPKLCSVFAKEKTVIPARSECLIRGVTKASEHFRYVVTNSSSQISKKGVLVAATLVDLKEKTIPVRILNMDNKPKTMDKGAIIASYKPVVDIVAHPQEFSGEHPFHSILENLEGLNDDQRTALQKLLQEIRNFFSTCDADVGHCNVTQHKINTGDHPPIKQNPRRFPLARKKDAERPVKEMVDNGIIEESSGPWASPIVLVKKKRINTVLC</sequence>
<evidence type="ECO:0000313" key="1">
    <source>
        <dbReference type="EMBL" id="GFT13973.1"/>
    </source>
</evidence>